<gene>
    <name evidence="2" type="ORF">BJX67DRAFT_76257</name>
</gene>
<dbReference type="PROSITE" id="PS50181">
    <property type="entry name" value="FBOX"/>
    <property type="match status" value="1"/>
</dbReference>
<accession>A0ABR4LWH4</accession>
<dbReference type="GeneID" id="98150479"/>
<name>A0ABR4LWH4_9EURO</name>
<keyword evidence="3" id="KW-1185">Reference proteome</keyword>
<sequence>MPSPEQSALPEPSPLLELPSELLVLVFQWAPSFEAAAALSVTCRQLYEVWKQHSTPIYNQIALATIPCYPEIRNLLADLRELPTDAEILTPENITRVVEISRIGDELVKEYEIVVDNNPSQDPQVPRRLSPTEKLRFIRAQYQILGLLSLNTHQDKLQRIKSMDLKTLFLLSDFLCVYSTETIQVQPLRYTLDADPWAFKRLQGELRAHRNREFQRLYNERYYPMAVTPYEQGGRHAWWCDCQQEVFRRMVTGRVYSKEEKNSAGTSAVRDEIWYDSAEEE</sequence>
<dbReference type="EMBL" id="JBFXLQ010000017">
    <property type="protein sequence ID" value="KAL2867702.1"/>
    <property type="molecule type" value="Genomic_DNA"/>
</dbReference>
<dbReference type="Proteomes" id="UP001610432">
    <property type="component" value="Unassembled WGS sequence"/>
</dbReference>
<proteinExistence type="predicted"/>
<comment type="caution">
    <text evidence="2">The sequence shown here is derived from an EMBL/GenBank/DDBJ whole genome shotgun (WGS) entry which is preliminary data.</text>
</comment>
<organism evidence="2 3">
    <name type="scientific">Aspergillus lucknowensis</name>
    <dbReference type="NCBI Taxonomy" id="176173"/>
    <lineage>
        <taxon>Eukaryota</taxon>
        <taxon>Fungi</taxon>
        <taxon>Dikarya</taxon>
        <taxon>Ascomycota</taxon>
        <taxon>Pezizomycotina</taxon>
        <taxon>Eurotiomycetes</taxon>
        <taxon>Eurotiomycetidae</taxon>
        <taxon>Eurotiales</taxon>
        <taxon>Aspergillaceae</taxon>
        <taxon>Aspergillus</taxon>
        <taxon>Aspergillus subgen. Nidulantes</taxon>
    </lineage>
</organism>
<dbReference type="InterPro" id="IPR036047">
    <property type="entry name" value="F-box-like_dom_sf"/>
</dbReference>
<feature type="domain" description="F-box" evidence="1">
    <location>
        <begin position="12"/>
        <end position="61"/>
    </location>
</feature>
<dbReference type="InterPro" id="IPR001810">
    <property type="entry name" value="F-box_dom"/>
</dbReference>
<dbReference type="SUPFAM" id="SSF81383">
    <property type="entry name" value="F-box domain"/>
    <property type="match status" value="1"/>
</dbReference>
<evidence type="ECO:0000313" key="3">
    <source>
        <dbReference type="Proteomes" id="UP001610432"/>
    </source>
</evidence>
<dbReference type="RefSeq" id="XP_070886681.1">
    <property type="nucleotide sequence ID" value="XM_071035407.1"/>
</dbReference>
<evidence type="ECO:0000259" key="1">
    <source>
        <dbReference type="PROSITE" id="PS50181"/>
    </source>
</evidence>
<dbReference type="Pfam" id="PF00646">
    <property type="entry name" value="F-box"/>
    <property type="match status" value="1"/>
</dbReference>
<evidence type="ECO:0000313" key="2">
    <source>
        <dbReference type="EMBL" id="KAL2867702.1"/>
    </source>
</evidence>
<reference evidence="2 3" key="1">
    <citation type="submission" date="2024-07" db="EMBL/GenBank/DDBJ databases">
        <title>Section-level genome sequencing and comparative genomics of Aspergillus sections Usti and Cavernicolus.</title>
        <authorList>
            <consortium name="Lawrence Berkeley National Laboratory"/>
            <person name="Nybo J.L."/>
            <person name="Vesth T.C."/>
            <person name="Theobald S."/>
            <person name="Frisvad J.C."/>
            <person name="Larsen T.O."/>
            <person name="Kjaerboelling I."/>
            <person name="Rothschild-Mancinelli K."/>
            <person name="Lyhne E.K."/>
            <person name="Kogle M.E."/>
            <person name="Barry K."/>
            <person name="Clum A."/>
            <person name="Na H."/>
            <person name="Ledsgaard L."/>
            <person name="Lin J."/>
            <person name="Lipzen A."/>
            <person name="Kuo A."/>
            <person name="Riley R."/>
            <person name="Mondo S."/>
            <person name="Labutti K."/>
            <person name="Haridas S."/>
            <person name="Pangalinan J."/>
            <person name="Salamov A.A."/>
            <person name="Simmons B.A."/>
            <person name="Magnuson J.K."/>
            <person name="Chen J."/>
            <person name="Drula E."/>
            <person name="Henrissat B."/>
            <person name="Wiebenga A."/>
            <person name="Lubbers R.J."/>
            <person name="Gomes A.C."/>
            <person name="Macurrencykelacurrency M.R."/>
            <person name="Stajich J."/>
            <person name="Grigoriev I.V."/>
            <person name="Mortensen U.H."/>
            <person name="De Vries R.P."/>
            <person name="Baker S.E."/>
            <person name="Andersen M.R."/>
        </authorList>
    </citation>
    <scope>NUCLEOTIDE SEQUENCE [LARGE SCALE GENOMIC DNA]</scope>
    <source>
        <strain evidence="2 3">CBS 449.75</strain>
    </source>
</reference>
<protein>
    <recommendedName>
        <fullName evidence="1">F-box domain-containing protein</fullName>
    </recommendedName>
</protein>